<evidence type="ECO:0000256" key="3">
    <source>
        <dbReference type="ARBA" id="ARBA00022741"/>
    </source>
</evidence>
<accession>A0A432XIW3</accession>
<evidence type="ECO:0000256" key="6">
    <source>
        <dbReference type="ARBA" id="ARBA00023268"/>
    </source>
</evidence>
<dbReference type="GO" id="GO:0000287">
    <property type="term" value="F:magnesium ion binding"/>
    <property type="evidence" value="ECO:0007669"/>
    <property type="project" value="UniProtKB-UniRule"/>
</dbReference>
<name>A0A432XIW3_9GAMM</name>
<dbReference type="SUPFAM" id="SSF81593">
    <property type="entry name" value="Nucleotidyltransferase substrate binding subunit/domain"/>
    <property type="match status" value="2"/>
</dbReference>
<reference evidence="11" key="1">
    <citation type="journal article" date="2018" name="Front. Microbiol.">
        <title>Genome-Based Analysis Reveals the Taxonomy and Diversity of the Family Idiomarinaceae.</title>
        <authorList>
            <person name="Liu Y."/>
            <person name="Lai Q."/>
            <person name="Shao Z."/>
        </authorList>
    </citation>
    <scope>NUCLEOTIDE SEQUENCE [LARGE SCALE GENOMIC DNA]</scope>
    <source>
        <strain evidence="11">SW15</strain>
    </source>
</reference>
<keyword evidence="5 7" id="KW-0460">Magnesium</keyword>
<dbReference type="FunFam" id="1.20.120.330:FF:000005">
    <property type="entry name" value="Bifunctional glutamine synthetase adenylyltransferase/adenylyl-removing enzyme"/>
    <property type="match status" value="1"/>
</dbReference>
<dbReference type="EC" id="2.7.7.89" evidence="7"/>
<dbReference type="Gene3D" id="1.10.4050.10">
    <property type="entry name" value="Glutamine synthase adenylyltransferase GlnE"/>
    <property type="match status" value="1"/>
</dbReference>
<evidence type="ECO:0000259" key="8">
    <source>
        <dbReference type="Pfam" id="PF03710"/>
    </source>
</evidence>
<dbReference type="NCBIfam" id="NF008292">
    <property type="entry name" value="PRK11072.1"/>
    <property type="match status" value="1"/>
</dbReference>
<dbReference type="Gene3D" id="3.30.460.10">
    <property type="entry name" value="Beta Polymerase, domain 2"/>
    <property type="match status" value="2"/>
</dbReference>
<organism evidence="10 11">
    <name type="scientific">Pseudidiomarina aquimaris</name>
    <dbReference type="NCBI Taxonomy" id="641841"/>
    <lineage>
        <taxon>Bacteria</taxon>
        <taxon>Pseudomonadati</taxon>
        <taxon>Pseudomonadota</taxon>
        <taxon>Gammaproteobacteria</taxon>
        <taxon>Alteromonadales</taxon>
        <taxon>Idiomarinaceae</taxon>
        <taxon>Pseudidiomarina</taxon>
    </lineage>
</organism>
<dbReference type="PANTHER" id="PTHR30621">
    <property type="entry name" value="GLUTAMINE SYNTHETASE ADENYLYLTRANSFERASE"/>
    <property type="match status" value="1"/>
</dbReference>
<dbReference type="GO" id="GO:0005524">
    <property type="term" value="F:ATP binding"/>
    <property type="evidence" value="ECO:0007669"/>
    <property type="project" value="UniProtKB-UniRule"/>
</dbReference>
<dbReference type="GO" id="GO:0016874">
    <property type="term" value="F:ligase activity"/>
    <property type="evidence" value="ECO:0007669"/>
    <property type="project" value="UniProtKB-KW"/>
</dbReference>
<gene>
    <name evidence="7" type="primary">glnE</name>
    <name evidence="10" type="ORF">CWE21_04695</name>
</gene>
<keyword evidence="2 7" id="KW-0548">Nucleotidyltransferase</keyword>
<keyword evidence="4 7" id="KW-0067">ATP-binding</keyword>
<dbReference type="FunFam" id="3.30.460.10:FF:000009">
    <property type="entry name" value="Bifunctional glutamine synthetase adenylyltransferase/adenylyl-removing enzyme"/>
    <property type="match status" value="1"/>
</dbReference>
<dbReference type="HAMAP" id="MF_00802">
    <property type="entry name" value="GlnE"/>
    <property type="match status" value="1"/>
</dbReference>
<feature type="domain" description="Glutamate-ammonia ligase adenylyltransferase repeated" evidence="8">
    <location>
        <begin position="9"/>
        <end position="253"/>
    </location>
</feature>
<dbReference type="InterPro" id="IPR023057">
    <property type="entry name" value="GlnE"/>
</dbReference>
<dbReference type="GO" id="GO:0047388">
    <property type="term" value="F:[glutamine synthetase]-adenylyl-L-tyrosine phosphorylase activity"/>
    <property type="evidence" value="ECO:0007669"/>
    <property type="project" value="UniProtKB-EC"/>
</dbReference>
<dbReference type="CDD" id="cd05401">
    <property type="entry name" value="NT_GlnE_GlnD_like"/>
    <property type="match status" value="2"/>
</dbReference>
<dbReference type="Pfam" id="PF03710">
    <property type="entry name" value="GlnE"/>
    <property type="match status" value="2"/>
</dbReference>
<keyword evidence="10" id="KW-0436">Ligase</keyword>
<evidence type="ECO:0000256" key="2">
    <source>
        <dbReference type="ARBA" id="ARBA00022695"/>
    </source>
</evidence>
<sequence length="934" mass="106736">MTTSTSEIITKICQLSPFVADVIAQDETALVVDAETHKIQLLPPQNYLPQLQSALAQVSEEKAAQQVLRRYRKQWFAALAAADLTGQLSLPVMLEHLSAAADAFIIAARDWLYPRFTARYGTPRDSDGNAQPLWVLGMGKLGGRELNFSSDIDLIFCYPERGETDHQRKPIETDVFFTKLVQGMMSLLDALTVEGRVFRVDLRLRPFGQSGPVVTSLAALENYYQEQGRDWERYAMVKARLIGAEPASEQAFKDLLRPFVYRRYIDFSAIDALRKMKALISQETKRQGVQNNIKLGPGGIREVEFIAQTFQLIRGGQQRQLQTQSLYQAYQVIAEQELLPQQTVQELLESYELLRRVEHVLQEYNDEQTQTLPVDEERQQAMAAAFGHDWESLVAKIHQAMAIVHEHFQNVIGDNDSDDEDAGPLQLLWQDMVEDSTALDVLHEYGLDKQRAQLIWQQVNELRMDVRKRGSGPRGRKAMAKLVPVLLQRCIQLADAEVVLERVFTLLRRIMSRTAYVELLVENVGAREQLVKLCRASSWIAQHLANFPILLDELIDPQHLYQLPQLEDYRAIVDEYLLRIPEQEDDLEAQMNALRQARQSCQLKIAAADISGALPLMKVSDHLSYLAEAIIAAVVHLAWHQLSARHGTPPGRSQEDMGFAVIAYGKLGGLELSYSSDLDLVFVTDSDYQGETDGAKPLEVQQFYLRLAQRVLHLFTTRTVIGTLYEVDMRLRPSGKSGLLVTRLSTYASYLQEDAWTWELQALVRARPVFGDQRLCEAFKTLRREQLQERRAGESLAQQVVEMREKMRSHKELRREQHSFDLKQGVGGITDIEFLVQYLVLRYSCDYPALTDFTDNVRILEQAGQLQVMSTEQAQQLTEVYIREREWLHQLALDDRDSLTHQAFTDERTVVEKAWQQWFAEVLKSADTDSDRSR</sequence>
<dbReference type="SUPFAM" id="SSF81301">
    <property type="entry name" value="Nucleotidyltransferase"/>
    <property type="match status" value="2"/>
</dbReference>
<dbReference type="InterPro" id="IPR005190">
    <property type="entry name" value="GlnE_rpt_dom"/>
</dbReference>
<dbReference type="PANTHER" id="PTHR30621:SF0">
    <property type="entry name" value="BIFUNCTIONAL GLUTAMINE SYNTHETASE ADENYLYLTRANSFERASE_ADENYLYL-REMOVING ENZYME"/>
    <property type="match status" value="1"/>
</dbReference>
<comment type="similarity">
    <text evidence="7">Belongs to the GlnE family.</text>
</comment>
<evidence type="ECO:0000256" key="4">
    <source>
        <dbReference type="ARBA" id="ARBA00022840"/>
    </source>
</evidence>
<feature type="domain" description="PII-uridylyltransferase/Glutamine-synthetase adenylyltransferase" evidence="9">
    <location>
        <begin position="274"/>
        <end position="411"/>
    </location>
</feature>
<dbReference type="EC" id="2.7.7.42" evidence="7"/>
<feature type="domain" description="PII-uridylyltransferase/Glutamine-synthetase adenylyltransferase" evidence="9">
    <location>
        <begin position="802"/>
        <end position="900"/>
    </location>
</feature>
<dbReference type="EMBL" id="PIPT01000003">
    <property type="protein sequence ID" value="RUO48668.1"/>
    <property type="molecule type" value="Genomic_DNA"/>
</dbReference>
<dbReference type="InterPro" id="IPR043519">
    <property type="entry name" value="NT_sf"/>
</dbReference>
<feature type="region of interest" description="Adenylyl removase" evidence="7">
    <location>
        <begin position="1"/>
        <end position="416"/>
    </location>
</feature>
<feature type="domain" description="Glutamate-ammonia ligase adenylyltransferase repeated" evidence="8">
    <location>
        <begin position="528"/>
        <end position="780"/>
    </location>
</feature>
<evidence type="ECO:0000256" key="5">
    <source>
        <dbReference type="ARBA" id="ARBA00022842"/>
    </source>
</evidence>
<protein>
    <recommendedName>
        <fullName evidence="7">Bifunctional glutamine synthetase adenylyltransferase/adenylyl-removing enzyme</fullName>
    </recommendedName>
    <alternativeName>
        <fullName evidence="7">ATP:glutamine synthetase adenylyltransferase</fullName>
    </alternativeName>
    <alternativeName>
        <fullName evidence="7">ATase</fullName>
    </alternativeName>
    <domain>
        <recommendedName>
            <fullName evidence="7">Glutamine synthetase adenylyl-L-tyrosine phosphorylase</fullName>
            <ecNumber evidence="7">2.7.7.89</ecNumber>
        </recommendedName>
        <alternativeName>
            <fullName evidence="7">Adenylyl removase</fullName>
            <shortName evidence="7">AR</shortName>
            <shortName evidence="7">AT-N</shortName>
        </alternativeName>
    </domain>
    <domain>
        <recommendedName>
            <fullName evidence="7">Glutamine synthetase adenylyl transferase</fullName>
            <ecNumber evidence="7">2.7.7.42</ecNumber>
        </recommendedName>
        <alternativeName>
            <fullName evidence="7">Adenylyl transferase</fullName>
            <shortName evidence="7">AT</shortName>
            <shortName evidence="7">AT-C</shortName>
        </alternativeName>
    </domain>
</protein>
<evidence type="ECO:0000259" key="9">
    <source>
        <dbReference type="Pfam" id="PF08335"/>
    </source>
</evidence>
<evidence type="ECO:0000256" key="1">
    <source>
        <dbReference type="ARBA" id="ARBA00022679"/>
    </source>
</evidence>
<dbReference type="RefSeq" id="WP_126833310.1">
    <property type="nucleotide sequence ID" value="NZ_PIPT01000003.1"/>
</dbReference>
<dbReference type="GO" id="GO:0000820">
    <property type="term" value="P:regulation of glutamine family amino acid metabolic process"/>
    <property type="evidence" value="ECO:0007669"/>
    <property type="project" value="UniProtKB-UniRule"/>
</dbReference>
<dbReference type="GO" id="GO:0008882">
    <property type="term" value="F:[glutamate-ammonia-ligase] adenylyltransferase activity"/>
    <property type="evidence" value="ECO:0007669"/>
    <property type="project" value="UniProtKB-UniRule"/>
</dbReference>
<dbReference type="OrthoDB" id="9759366at2"/>
<evidence type="ECO:0000256" key="7">
    <source>
        <dbReference type="HAMAP-Rule" id="MF_00802"/>
    </source>
</evidence>
<keyword evidence="3 7" id="KW-0547">Nucleotide-binding</keyword>
<dbReference type="Gene3D" id="1.20.120.330">
    <property type="entry name" value="Nucleotidyltransferases domain 2"/>
    <property type="match status" value="2"/>
</dbReference>
<comment type="catalytic activity">
    <reaction evidence="7">
        <text>[glutamine synthetase]-L-tyrosine + ATP = [glutamine synthetase]-O(4)-(5'-adenylyl)-L-tyrosine + diphosphate</text>
        <dbReference type="Rhea" id="RHEA:18589"/>
        <dbReference type="Rhea" id="RHEA-COMP:10660"/>
        <dbReference type="Rhea" id="RHEA-COMP:10661"/>
        <dbReference type="ChEBI" id="CHEBI:30616"/>
        <dbReference type="ChEBI" id="CHEBI:33019"/>
        <dbReference type="ChEBI" id="CHEBI:46858"/>
        <dbReference type="ChEBI" id="CHEBI:83624"/>
        <dbReference type="EC" id="2.7.7.42"/>
    </reaction>
</comment>
<dbReference type="Proteomes" id="UP000286678">
    <property type="component" value="Unassembled WGS sequence"/>
</dbReference>
<comment type="catalytic activity">
    <reaction evidence="7">
        <text>[glutamine synthetase]-O(4)-(5'-adenylyl)-L-tyrosine + phosphate = [glutamine synthetase]-L-tyrosine + ADP</text>
        <dbReference type="Rhea" id="RHEA:43716"/>
        <dbReference type="Rhea" id="RHEA-COMP:10660"/>
        <dbReference type="Rhea" id="RHEA-COMP:10661"/>
        <dbReference type="ChEBI" id="CHEBI:43474"/>
        <dbReference type="ChEBI" id="CHEBI:46858"/>
        <dbReference type="ChEBI" id="CHEBI:83624"/>
        <dbReference type="ChEBI" id="CHEBI:456216"/>
        <dbReference type="EC" id="2.7.7.89"/>
    </reaction>
</comment>
<comment type="caution">
    <text evidence="10">The sequence shown here is derived from an EMBL/GenBank/DDBJ whole genome shotgun (WGS) entry which is preliminary data.</text>
</comment>
<feature type="region of interest" description="Adenylyl transferase" evidence="7">
    <location>
        <begin position="420"/>
        <end position="934"/>
    </location>
</feature>
<comment type="cofactor">
    <cofactor evidence="7">
        <name>Mg(2+)</name>
        <dbReference type="ChEBI" id="CHEBI:18420"/>
    </cofactor>
</comment>
<comment type="function">
    <text evidence="7">Involved in the regulation of glutamine synthetase GlnA, a key enzyme in the process to assimilate ammonia. When cellular nitrogen levels are high, the C-terminal adenylyl transferase (AT) inactivates GlnA by covalent transfer of an adenylyl group from ATP to specific tyrosine residue of GlnA, thus reducing its activity. Conversely, when nitrogen levels are low, the N-terminal adenylyl removase (AR) activates GlnA by removing the adenylyl group by phosphorolysis, increasing its activity. The regulatory region of GlnE binds the signal transduction protein PII (GlnB) which indicates the nitrogen status of the cell.</text>
</comment>
<keyword evidence="6 7" id="KW-0511">Multifunctional enzyme</keyword>
<evidence type="ECO:0000313" key="10">
    <source>
        <dbReference type="EMBL" id="RUO48668.1"/>
    </source>
</evidence>
<dbReference type="Gene3D" id="1.20.120.1510">
    <property type="match status" value="1"/>
</dbReference>
<keyword evidence="11" id="KW-1185">Reference proteome</keyword>
<dbReference type="InterPro" id="IPR013546">
    <property type="entry name" value="PII_UdlTrfase/GS_AdlTrfase"/>
</dbReference>
<keyword evidence="1 7" id="KW-0808">Transferase</keyword>
<dbReference type="Pfam" id="PF08335">
    <property type="entry name" value="GlnD_UR_UTase"/>
    <property type="match status" value="2"/>
</dbReference>
<dbReference type="AlphaFoldDB" id="A0A432XIW3"/>
<dbReference type="GO" id="GO:0005829">
    <property type="term" value="C:cytosol"/>
    <property type="evidence" value="ECO:0007669"/>
    <property type="project" value="TreeGrafter"/>
</dbReference>
<evidence type="ECO:0000313" key="11">
    <source>
        <dbReference type="Proteomes" id="UP000286678"/>
    </source>
</evidence>
<proteinExistence type="inferred from homology"/>